<dbReference type="PROSITE" id="PS50189">
    <property type="entry name" value="NTR"/>
    <property type="match status" value="1"/>
</dbReference>
<evidence type="ECO:0000256" key="5">
    <source>
        <dbReference type="ARBA" id="ARBA00022690"/>
    </source>
</evidence>
<evidence type="ECO:0000259" key="13">
    <source>
        <dbReference type="PROSITE" id="PS50189"/>
    </source>
</evidence>
<keyword evidence="14" id="KW-1185">Reference proteome</keyword>
<dbReference type="InterPro" id="IPR001820">
    <property type="entry name" value="TIMP"/>
</dbReference>
<dbReference type="PANTHER" id="PTHR11844:SF33">
    <property type="entry name" value="TISSUE INHIBITOR OF METALLOPROTEINASE"/>
    <property type="match status" value="1"/>
</dbReference>
<dbReference type="RefSeq" id="XP_022298595.1">
    <property type="nucleotide sequence ID" value="XM_022442887.1"/>
</dbReference>
<evidence type="ECO:0000256" key="7">
    <source>
        <dbReference type="ARBA" id="ARBA00022833"/>
    </source>
</evidence>
<name>A0A8B8B5A3_CRAVI</name>
<dbReference type="PANTHER" id="PTHR11844">
    <property type="entry name" value="METALLOPROTEASE INHIBITOR"/>
    <property type="match status" value="1"/>
</dbReference>
<keyword evidence="9" id="KW-0481">Metalloenzyme inhibitor</keyword>
<feature type="chain" id="PRO_5034448616" evidence="12">
    <location>
        <begin position="22"/>
        <end position="275"/>
    </location>
</feature>
<dbReference type="GO" id="GO:0046872">
    <property type="term" value="F:metal ion binding"/>
    <property type="evidence" value="ECO:0007669"/>
    <property type="project" value="UniProtKB-KW"/>
</dbReference>
<dbReference type="SMART" id="SM00206">
    <property type="entry name" value="NTR"/>
    <property type="match status" value="1"/>
</dbReference>
<dbReference type="GO" id="GO:0031012">
    <property type="term" value="C:extracellular matrix"/>
    <property type="evidence" value="ECO:0007669"/>
    <property type="project" value="TreeGrafter"/>
</dbReference>
<evidence type="ECO:0000256" key="3">
    <source>
        <dbReference type="ARBA" id="ARBA00022525"/>
    </source>
</evidence>
<dbReference type="Pfam" id="PF00965">
    <property type="entry name" value="TIMP"/>
    <property type="match status" value="1"/>
</dbReference>
<dbReference type="InterPro" id="IPR027465">
    <property type="entry name" value="TIMP_C"/>
</dbReference>
<organism evidence="14 15">
    <name type="scientific">Crassostrea virginica</name>
    <name type="common">Eastern oyster</name>
    <dbReference type="NCBI Taxonomy" id="6565"/>
    <lineage>
        <taxon>Eukaryota</taxon>
        <taxon>Metazoa</taxon>
        <taxon>Spiralia</taxon>
        <taxon>Lophotrochozoa</taxon>
        <taxon>Mollusca</taxon>
        <taxon>Bivalvia</taxon>
        <taxon>Autobranchia</taxon>
        <taxon>Pteriomorphia</taxon>
        <taxon>Ostreida</taxon>
        <taxon>Ostreoidea</taxon>
        <taxon>Ostreidae</taxon>
        <taxon>Crassostrea</taxon>
    </lineage>
</organism>
<dbReference type="Proteomes" id="UP000694844">
    <property type="component" value="Chromosome 8"/>
</dbReference>
<feature type="domain" description="NTR" evidence="13">
    <location>
        <begin position="25"/>
        <end position="143"/>
    </location>
</feature>
<dbReference type="Gene3D" id="2.40.50.120">
    <property type="match status" value="1"/>
</dbReference>
<dbReference type="GO" id="GO:0005615">
    <property type="term" value="C:extracellular space"/>
    <property type="evidence" value="ECO:0007669"/>
    <property type="project" value="TreeGrafter"/>
</dbReference>
<evidence type="ECO:0000256" key="9">
    <source>
        <dbReference type="ARBA" id="ARBA00023215"/>
    </source>
</evidence>
<feature type="disulfide bond" evidence="11">
    <location>
        <begin position="25"/>
        <end position="91"/>
    </location>
</feature>
<evidence type="ECO:0000313" key="15">
    <source>
        <dbReference type="RefSeq" id="XP_022298595.1"/>
    </source>
</evidence>
<dbReference type="PROSITE" id="PS00288">
    <property type="entry name" value="TIMP"/>
    <property type="match status" value="1"/>
</dbReference>
<dbReference type="InterPro" id="IPR008993">
    <property type="entry name" value="TIMP-like_OB-fold"/>
</dbReference>
<dbReference type="InterPro" id="IPR030490">
    <property type="entry name" value="TIMP_CS"/>
</dbReference>
<evidence type="ECO:0000313" key="14">
    <source>
        <dbReference type="Proteomes" id="UP000694844"/>
    </source>
</evidence>
<dbReference type="GO" id="GO:0002020">
    <property type="term" value="F:protease binding"/>
    <property type="evidence" value="ECO:0007669"/>
    <property type="project" value="TreeGrafter"/>
</dbReference>
<dbReference type="SUPFAM" id="SSF50242">
    <property type="entry name" value="TIMP-like"/>
    <property type="match status" value="1"/>
</dbReference>
<keyword evidence="5 15" id="KW-0646">Protease inhibitor</keyword>
<reference evidence="15" key="1">
    <citation type="submission" date="2025-08" db="UniProtKB">
        <authorList>
            <consortium name="RefSeq"/>
        </authorList>
    </citation>
    <scope>IDENTIFICATION</scope>
    <source>
        <tissue evidence="15">Whole sample</tissue>
    </source>
</reference>
<evidence type="ECO:0000256" key="8">
    <source>
        <dbReference type="ARBA" id="ARBA00023157"/>
    </source>
</evidence>
<feature type="disulfide bond" evidence="11">
    <location>
        <begin position="163"/>
        <end position="178"/>
    </location>
</feature>
<evidence type="ECO:0000256" key="12">
    <source>
        <dbReference type="SAM" id="SignalP"/>
    </source>
</evidence>
<feature type="disulfide bond" evidence="11">
    <location>
        <begin position="150"/>
        <end position="155"/>
    </location>
</feature>
<keyword evidence="6 10" id="KW-0479">Metal-binding</keyword>
<dbReference type="OrthoDB" id="6041373at2759"/>
<dbReference type="AlphaFoldDB" id="A0A8B8B5A3"/>
<feature type="disulfide bond" evidence="11">
    <location>
        <begin position="37"/>
        <end position="143"/>
    </location>
</feature>
<sequence length="275" mass="30717">MLRHIAGVCLFVLGLFVYVESRTGCSCPPQHPQQAFCDDNTFVLQARILSRRKLPNGSRVYKVKVLKDYKNTYDPIRGIKRISTGSSGDPCRAYFKRKATYIISGQKRGNELVTSACSWIQKICTITSFQRFALKTGLYKTNCQCKVKDCIGGNCPPPTGEDCVMKSNRDCFLRKNACVKKSQYGALQCGWKSDACASAPHYVHIAKKGVDDKPSEHKILDHVAKPEVHEVHKFFDPNLKPNDHQGHESGHVVPGPYSDHVYKNVDHVGHSVAGH</sequence>
<evidence type="ECO:0000256" key="4">
    <source>
        <dbReference type="ARBA" id="ARBA00022608"/>
    </source>
</evidence>
<keyword evidence="7 10" id="KW-0862">Zinc</keyword>
<evidence type="ECO:0000256" key="1">
    <source>
        <dbReference type="ARBA" id="ARBA00004613"/>
    </source>
</evidence>
<evidence type="ECO:0000256" key="11">
    <source>
        <dbReference type="PIRSR" id="PIRSR601820-3"/>
    </source>
</evidence>
<feature type="binding site" evidence="10">
    <location>
        <position position="25"/>
    </location>
    <ligand>
        <name>Zn(2+)</name>
        <dbReference type="ChEBI" id="CHEBI:29105"/>
        <note>ligand shared with metalloproteinase partner</note>
    </ligand>
</feature>
<keyword evidence="12" id="KW-0732">Signal</keyword>
<dbReference type="GeneID" id="111107612"/>
<dbReference type="GO" id="GO:0008191">
    <property type="term" value="F:metalloendopeptidase inhibitor activity"/>
    <property type="evidence" value="ECO:0007669"/>
    <property type="project" value="InterPro"/>
</dbReference>
<feature type="disulfide bond" evidence="11">
    <location>
        <begin position="27"/>
        <end position="117"/>
    </location>
</feature>
<dbReference type="KEGG" id="cvn:111107612"/>
<gene>
    <name evidence="15" type="primary">LOC111107612</name>
</gene>
<keyword evidence="8 11" id="KW-1015">Disulfide bond</keyword>
<protein>
    <submittedName>
        <fullName evidence="15">Metalloproteinase inhibitor 3-like</fullName>
    </submittedName>
</protein>
<dbReference type="InterPro" id="IPR001134">
    <property type="entry name" value="Netrin_domain"/>
</dbReference>
<evidence type="ECO:0000256" key="10">
    <source>
        <dbReference type="PIRSR" id="PIRSR601820-1"/>
    </source>
</evidence>
<comment type="similarity">
    <text evidence="2">Belongs to the protease inhibitor I35 (TIMP) family.</text>
</comment>
<proteinExistence type="inferred from homology"/>
<feature type="disulfide bond" evidence="11">
    <location>
        <begin position="145"/>
        <end position="189"/>
    </location>
</feature>
<evidence type="ECO:0000256" key="6">
    <source>
        <dbReference type="ARBA" id="ARBA00022723"/>
    </source>
</evidence>
<comment type="subcellular location">
    <subcellularLocation>
        <location evidence="1">Secreted</location>
    </subcellularLocation>
</comment>
<accession>A0A8B8B5A3</accession>
<feature type="signal peptide" evidence="12">
    <location>
        <begin position="1"/>
        <end position="21"/>
    </location>
</feature>
<dbReference type="Gene3D" id="3.90.370.10">
    <property type="entry name" value="Tissue inhibitor of metalloproteinase-1. Chain B, domain 1"/>
    <property type="match status" value="1"/>
</dbReference>
<keyword evidence="4 15" id="KW-0483">Metalloprotease inhibitor</keyword>
<evidence type="ECO:0000256" key="2">
    <source>
        <dbReference type="ARBA" id="ARBA00011027"/>
    </source>
</evidence>
<dbReference type="CDD" id="cd03577">
    <property type="entry name" value="NTR_TIMP_like"/>
    <property type="match status" value="1"/>
</dbReference>
<dbReference type="GO" id="GO:0051045">
    <property type="term" value="P:negative regulation of membrane protein ectodomain proteolysis"/>
    <property type="evidence" value="ECO:0007669"/>
    <property type="project" value="TreeGrafter"/>
</dbReference>
<keyword evidence="3" id="KW-0964">Secreted</keyword>